<evidence type="ECO:0000313" key="1">
    <source>
        <dbReference type="EMBL" id="KAK8834856.1"/>
    </source>
</evidence>
<dbReference type="EMBL" id="JAPFFF010000282">
    <property type="protein sequence ID" value="KAK8834856.1"/>
    <property type="molecule type" value="Genomic_DNA"/>
</dbReference>
<reference evidence="1 3" key="1">
    <citation type="submission" date="2024-04" db="EMBL/GenBank/DDBJ databases">
        <title>Tritrichomonas musculus Genome.</title>
        <authorList>
            <person name="Alves-Ferreira E."/>
            <person name="Grigg M."/>
            <person name="Lorenzi H."/>
            <person name="Galac M."/>
        </authorList>
    </citation>
    <scope>NUCLEOTIDE SEQUENCE [LARGE SCALE GENOMIC DNA]</scope>
    <source>
        <strain evidence="1 3">EAF2021</strain>
    </source>
</reference>
<keyword evidence="3" id="KW-1185">Reference proteome</keyword>
<gene>
    <name evidence="2" type="ORF">M9Y10_011466</name>
    <name evidence="1" type="ORF">M9Y10_021477</name>
</gene>
<proteinExistence type="predicted"/>
<dbReference type="Proteomes" id="UP001470230">
    <property type="component" value="Unassembled WGS sequence"/>
</dbReference>
<accession>A0ABR2GME7</accession>
<protein>
    <recommendedName>
        <fullName evidence="4">Mediator of RNA polymerase II transcription subunit 1</fullName>
    </recommendedName>
</protein>
<evidence type="ECO:0008006" key="4">
    <source>
        <dbReference type="Google" id="ProtNLM"/>
    </source>
</evidence>
<dbReference type="EMBL" id="JAPFFF010000017">
    <property type="protein sequence ID" value="KAK8863776.1"/>
    <property type="molecule type" value="Genomic_DNA"/>
</dbReference>
<sequence length="419" mass="46917">MKTFGELVTQIKHELSNLCLDLLGPGAAQALGPAHAYGKSFLIFQSVRTLQEAIQIQENHLKARIEKEGSFGAIKNDTKSFRVVDSIYQSLNLIDRYCQDPTRFTQQGIVEWFKQEATNCGLSSMLLGEELDISGKGITLELKLTGQESISSACLIYVRDNERVEIPELVEMIQQNQKTHVSHLLSMAARLDVIESENQSLMNLTQPLCEKYKFQFKRSLGGLRFPFIEGFEAVLTLDSYEPNRIIPMIVIDPPIVFPVNQLKEISSLSSVRFNVELSVSSFISAMLKLHSDVNRSFDGKVVRLLLNDESVPSIMLARLPLTRFDSFESVLDCLKTAATWCSVIREVFSTKEEVESNISIDVAPSDDFTLAITYWVQDNPARLVVKVNPDGSLETDDDNLNAQLGPTRSFASIISNLIQ</sequence>
<evidence type="ECO:0000313" key="2">
    <source>
        <dbReference type="EMBL" id="KAK8863776.1"/>
    </source>
</evidence>
<evidence type="ECO:0000313" key="3">
    <source>
        <dbReference type="Proteomes" id="UP001470230"/>
    </source>
</evidence>
<comment type="caution">
    <text evidence="1">The sequence shown here is derived from an EMBL/GenBank/DDBJ whole genome shotgun (WGS) entry which is preliminary data.</text>
</comment>
<organism evidence="1 3">
    <name type="scientific">Tritrichomonas musculus</name>
    <dbReference type="NCBI Taxonomy" id="1915356"/>
    <lineage>
        <taxon>Eukaryota</taxon>
        <taxon>Metamonada</taxon>
        <taxon>Parabasalia</taxon>
        <taxon>Tritrichomonadida</taxon>
        <taxon>Tritrichomonadidae</taxon>
        <taxon>Tritrichomonas</taxon>
    </lineage>
</organism>
<name>A0ABR2GME7_9EUKA</name>